<feature type="chain" id="PRO_5029617855" evidence="1">
    <location>
        <begin position="29"/>
        <end position="338"/>
    </location>
</feature>
<organism evidence="2 3">
    <name type="scientific">Perkinsus olseni</name>
    <name type="common">Perkinsus atlanticus</name>
    <dbReference type="NCBI Taxonomy" id="32597"/>
    <lineage>
        <taxon>Eukaryota</taxon>
        <taxon>Sar</taxon>
        <taxon>Alveolata</taxon>
        <taxon>Perkinsozoa</taxon>
        <taxon>Perkinsea</taxon>
        <taxon>Perkinsida</taxon>
        <taxon>Perkinsidae</taxon>
        <taxon>Perkinsus</taxon>
    </lineage>
</organism>
<proteinExistence type="predicted"/>
<name>A0A7J6LZX4_PEROL</name>
<gene>
    <name evidence="2" type="ORF">FOZ61_000454</name>
</gene>
<sequence length="338" mass="38906">MTLLSKLVVIFCIIAIGAVLRTTGGVEAWELTPEEEDRRNALQWRGIFVEPNRWGSCRIREIGIGHDYFTVSTFDFDVEVKKAPSRSCLRMTKANPIYCEFWWEKRDKQRNIFAMNGLVIDGGKGFGSEKLYMLGEGFGVLPLKHIPQEAEQLLKRTRSLGENTGSRPKKRRVIALYGHGVGLAPTRSGCKLEERSSDSAISASTFFFNLDSEEGVTAVGYEDRQIYYLFDKRRDIFTSPYREIEKGHPEGKWKIVEEEVPVLPLWYLPVGIQQMLKRTHPNGRACLKIVEATVNNPPPDFEEYKNKGYWITEFYRRTKDTIERAFTRMFVNHGLGYL</sequence>
<evidence type="ECO:0000256" key="1">
    <source>
        <dbReference type="SAM" id="SignalP"/>
    </source>
</evidence>
<dbReference type="EMBL" id="JABAHT010000108">
    <property type="protein sequence ID" value="KAF4664829.1"/>
    <property type="molecule type" value="Genomic_DNA"/>
</dbReference>
<accession>A0A7J6LZX4</accession>
<dbReference type="AlphaFoldDB" id="A0A7J6LZX4"/>
<protein>
    <submittedName>
        <fullName evidence="2">Uncharacterized protein</fullName>
    </submittedName>
</protein>
<keyword evidence="1" id="KW-0732">Signal</keyword>
<reference evidence="2 3" key="1">
    <citation type="submission" date="2020-04" db="EMBL/GenBank/DDBJ databases">
        <title>Perkinsus olseni comparative genomics.</title>
        <authorList>
            <person name="Bogema D.R."/>
        </authorList>
    </citation>
    <scope>NUCLEOTIDE SEQUENCE [LARGE SCALE GENOMIC DNA]</scope>
    <source>
        <strain evidence="2">ATCC PRA-179</strain>
    </source>
</reference>
<feature type="signal peptide" evidence="1">
    <location>
        <begin position="1"/>
        <end position="28"/>
    </location>
</feature>
<dbReference type="Proteomes" id="UP000570595">
    <property type="component" value="Unassembled WGS sequence"/>
</dbReference>
<evidence type="ECO:0000313" key="3">
    <source>
        <dbReference type="Proteomes" id="UP000570595"/>
    </source>
</evidence>
<evidence type="ECO:0000313" key="2">
    <source>
        <dbReference type="EMBL" id="KAF4664829.1"/>
    </source>
</evidence>
<comment type="caution">
    <text evidence="2">The sequence shown here is derived from an EMBL/GenBank/DDBJ whole genome shotgun (WGS) entry which is preliminary data.</text>
</comment>